<dbReference type="InterPro" id="IPR050361">
    <property type="entry name" value="MPP/UQCRC_Complex"/>
</dbReference>
<dbReference type="InterPro" id="IPR011249">
    <property type="entry name" value="Metalloenz_LuxS/M16"/>
</dbReference>
<feature type="compositionally biased region" description="Pro residues" evidence="1">
    <location>
        <begin position="29"/>
        <end position="41"/>
    </location>
</feature>
<evidence type="ECO:0000256" key="1">
    <source>
        <dbReference type="SAM" id="MobiDB-lite"/>
    </source>
</evidence>
<dbReference type="PANTHER" id="PTHR11851:SF224">
    <property type="entry name" value="PROCESSING PROTEASE"/>
    <property type="match status" value="1"/>
</dbReference>
<gene>
    <name evidence="5" type="ORF">QHF89_42055</name>
</gene>
<accession>A0ABT6P6G5</accession>
<dbReference type="Pfam" id="PF05193">
    <property type="entry name" value="Peptidase_M16_C"/>
    <property type="match status" value="1"/>
</dbReference>
<dbReference type="SUPFAM" id="SSF63411">
    <property type="entry name" value="LuxS/MPP-like metallohydrolase"/>
    <property type="match status" value="2"/>
</dbReference>
<evidence type="ECO:0000259" key="4">
    <source>
        <dbReference type="Pfam" id="PF05193"/>
    </source>
</evidence>
<keyword evidence="2" id="KW-0732">Signal</keyword>
<feature type="compositionally biased region" description="Low complexity" evidence="1">
    <location>
        <begin position="42"/>
        <end position="52"/>
    </location>
</feature>
<evidence type="ECO:0000313" key="6">
    <source>
        <dbReference type="Proteomes" id="UP001160301"/>
    </source>
</evidence>
<dbReference type="InterPro" id="IPR011765">
    <property type="entry name" value="Pept_M16_N"/>
</dbReference>
<evidence type="ECO:0000256" key="2">
    <source>
        <dbReference type="SAM" id="SignalP"/>
    </source>
</evidence>
<dbReference type="PROSITE" id="PS51257">
    <property type="entry name" value="PROKAR_LIPOPROTEIN"/>
    <property type="match status" value="1"/>
</dbReference>
<feature type="region of interest" description="Disordered" evidence="1">
    <location>
        <begin position="27"/>
        <end position="73"/>
    </location>
</feature>
<name>A0ABT6P6G5_9BACT</name>
<feature type="region of interest" description="Disordered" evidence="1">
    <location>
        <begin position="506"/>
        <end position="541"/>
    </location>
</feature>
<dbReference type="PANTHER" id="PTHR11851">
    <property type="entry name" value="METALLOPROTEASE"/>
    <property type="match status" value="1"/>
</dbReference>
<keyword evidence="6" id="KW-1185">Reference proteome</keyword>
<evidence type="ECO:0000259" key="3">
    <source>
        <dbReference type="Pfam" id="PF00675"/>
    </source>
</evidence>
<reference evidence="5 6" key="1">
    <citation type="submission" date="2023-04" db="EMBL/GenBank/DDBJ databases">
        <title>The genome sequence of Polyangium sorediatum DSM14670.</title>
        <authorList>
            <person name="Zhang X."/>
        </authorList>
    </citation>
    <scope>NUCLEOTIDE SEQUENCE [LARGE SCALE GENOMIC DNA]</scope>
    <source>
        <strain evidence="5 6">DSM 14670</strain>
    </source>
</reference>
<evidence type="ECO:0000313" key="5">
    <source>
        <dbReference type="EMBL" id="MDI1436163.1"/>
    </source>
</evidence>
<comment type="caution">
    <text evidence="5">The sequence shown here is derived from an EMBL/GenBank/DDBJ whole genome shotgun (WGS) entry which is preliminary data.</text>
</comment>
<dbReference type="Proteomes" id="UP001160301">
    <property type="component" value="Unassembled WGS sequence"/>
</dbReference>
<dbReference type="InterPro" id="IPR007863">
    <property type="entry name" value="Peptidase_M16_C"/>
</dbReference>
<feature type="compositionally biased region" description="Basic and acidic residues" evidence="1">
    <location>
        <begin position="506"/>
        <end position="523"/>
    </location>
</feature>
<dbReference type="RefSeq" id="WP_136968349.1">
    <property type="nucleotide sequence ID" value="NZ_JARZHI010000074.1"/>
</dbReference>
<feature type="chain" id="PRO_5046902324" evidence="2">
    <location>
        <begin position="23"/>
        <end position="541"/>
    </location>
</feature>
<feature type="domain" description="Peptidase M16 N-terminal" evidence="3">
    <location>
        <begin position="90"/>
        <end position="222"/>
    </location>
</feature>
<dbReference type="Gene3D" id="3.30.830.10">
    <property type="entry name" value="Metalloenzyme, LuxS/M16 peptidase-like"/>
    <property type="match status" value="2"/>
</dbReference>
<sequence>MKKLARRSHIVALLGLSLVSLAACQTPTPVVPPPPDPPPDPAATEQAPKEAAAPPPEDPSFRKTPPQAGADMPFLAPKIDEARLPNGLRVLYVMRREMPVVAVNIVVDRGAEQEPSPGLTSTMAAMMLSGTKQRSAIKLSEELGALGARYGAWADHDGVGLTAQALREKTPELFAVLADVVLNPAFDAAELERERARRLTSILQQADQPGVLLQNAITERLYPAGHPYREPLIGTEVSVKAIKPAELSRQHAALFRPEHTTVTIAGDIDKAAALALVEKSFGGWTGKATAVKAPKDPPAVGKGEKRVFLVDRPGATQSYVAVTLAGVPRKNPDFDALMVMNTLLGGQFTSRLNMNLREKHAYTYGARSSFDMRHGPGPFTAGGAIMTPATAKAVREIFAEIERLRKEPVSAEDLADAKASLVRQLPARFETAGETAGTLASLAVLGLPLDELATRPSRISKITPEDVKRVAEKYLRPDQMRVIVVGDAAVVETELAALDLGGVEVRKAPAKKDAKPESKKDAAKGAPVGPTGRPKVDLGRR</sequence>
<dbReference type="EMBL" id="JARZHI010000074">
    <property type="protein sequence ID" value="MDI1436163.1"/>
    <property type="molecule type" value="Genomic_DNA"/>
</dbReference>
<organism evidence="5 6">
    <name type="scientific">Polyangium sorediatum</name>
    <dbReference type="NCBI Taxonomy" id="889274"/>
    <lineage>
        <taxon>Bacteria</taxon>
        <taxon>Pseudomonadati</taxon>
        <taxon>Myxococcota</taxon>
        <taxon>Polyangia</taxon>
        <taxon>Polyangiales</taxon>
        <taxon>Polyangiaceae</taxon>
        <taxon>Polyangium</taxon>
    </lineage>
</organism>
<protein>
    <submittedName>
        <fullName evidence="5">Pitrilysin family protein</fullName>
    </submittedName>
</protein>
<proteinExistence type="predicted"/>
<feature type="domain" description="Peptidase M16 C-terminal" evidence="4">
    <location>
        <begin position="243"/>
        <end position="421"/>
    </location>
</feature>
<dbReference type="Pfam" id="PF00675">
    <property type="entry name" value="Peptidase_M16"/>
    <property type="match status" value="1"/>
</dbReference>
<feature type="signal peptide" evidence="2">
    <location>
        <begin position="1"/>
        <end position="22"/>
    </location>
</feature>